<dbReference type="GeneID" id="117240152"/>
<sequence>MKNFILDRNYALRIMTSRCKCPKSDTKASEHSSPYLEDITMKIKERRCDLLGRQKYLKEKITTMERSIPALIAYNMWMSKNCDDAPYCKIRKIMKMFAPYPDQTEKLLESLKNTVKDLNNETEELHEKIIQADVKLEETEMELESLELINKEMNNKLKDLEKEVRCHTSPSLHSIHSEDLLCLTKIRQLAEEELNLKNCIKQLEKKETLFKEHMDRLLTSKEYQNVCTRKKVVSCIPDLNGSGKGMCYVPKKCLLHKQNESKKKQEGKAVIPQSDAIISTSKQNIEKLDQETEPEQPKGEIGKMSSWISNWWSNNEKSEVASQMRSADTRTSFVANNVLTEKLTTATVKPRIQSPTTQKKSNGEKTSDDEQIKLSKPNSKSAQCHRPCFTPQDLEYVLKKTCVGKHIPPCKIPCNKPIRSYATSSRKPFYELPRYTMADHGIRTGCKPYVLPCDLRNPCDIRDPCEICPSTPCPRLVGSCRCNCRGKCARGLSNAACNCSDDPLGPSGEYQPIDSKQLAEEDSEDEFCECCSCGCEDSDESLCQCT</sequence>
<organism evidence="3 4">
    <name type="scientific">Bombus vosnesenskii</name>
    <dbReference type="NCBI Taxonomy" id="207650"/>
    <lineage>
        <taxon>Eukaryota</taxon>
        <taxon>Metazoa</taxon>
        <taxon>Ecdysozoa</taxon>
        <taxon>Arthropoda</taxon>
        <taxon>Hexapoda</taxon>
        <taxon>Insecta</taxon>
        <taxon>Pterygota</taxon>
        <taxon>Neoptera</taxon>
        <taxon>Endopterygota</taxon>
        <taxon>Hymenoptera</taxon>
        <taxon>Apocrita</taxon>
        <taxon>Aculeata</taxon>
        <taxon>Apoidea</taxon>
        <taxon>Anthophila</taxon>
        <taxon>Apidae</taxon>
        <taxon>Bombus</taxon>
        <taxon>Pyrobombus</taxon>
    </lineage>
</organism>
<keyword evidence="3" id="KW-1185">Reference proteome</keyword>
<evidence type="ECO:0000313" key="3">
    <source>
        <dbReference type="Proteomes" id="UP000504631"/>
    </source>
</evidence>
<dbReference type="RefSeq" id="XP_033361939.1">
    <property type="nucleotide sequence ID" value="XM_033506048.1"/>
</dbReference>
<feature type="coiled-coil region" evidence="1">
    <location>
        <begin position="101"/>
        <end position="209"/>
    </location>
</feature>
<dbReference type="Proteomes" id="UP000504631">
    <property type="component" value="Unplaced"/>
</dbReference>
<evidence type="ECO:0000256" key="1">
    <source>
        <dbReference type="SAM" id="Coils"/>
    </source>
</evidence>
<keyword evidence="1" id="KW-0175">Coiled coil</keyword>
<name>A0A6J3LDE6_9HYME</name>
<gene>
    <name evidence="4" type="primary">LOC117240152</name>
</gene>
<feature type="compositionally biased region" description="Basic and acidic residues" evidence="2">
    <location>
        <begin position="361"/>
        <end position="373"/>
    </location>
</feature>
<feature type="compositionally biased region" description="Polar residues" evidence="2">
    <location>
        <begin position="345"/>
        <end position="360"/>
    </location>
</feature>
<feature type="region of interest" description="Disordered" evidence="2">
    <location>
        <begin position="345"/>
        <end position="381"/>
    </location>
</feature>
<accession>A0A6J3LDE6</accession>
<evidence type="ECO:0000313" key="4">
    <source>
        <dbReference type="RefSeq" id="XP_033361939.1"/>
    </source>
</evidence>
<evidence type="ECO:0000256" key="2">
    <source>
        <dbReference type="SAM" id="MobiDB-lite"/>
    </source>
</evidence>
<proteinExistence type="predicted"/>
<reference evidence="4" key="1">
    <citation type="submission" date="2025-08" db="UniProtKB">
        <authorList>
            <consortium name="RefSeq"/>
        </authorList>
    </citation>
    <scope>IDENTIFICATION</scope>
    <source>
        <tissue evidence="4">Muscle</tissue>
    </source>
</reference>
<protein>
    <submittedName>
        <fullName evidence="4">Uncharacterized protein LOC117240152 isoform X2</fullName>
    </submittedName>
</protein>
<dbReference type="AlphaFoldDB" id="A0A6J3LDE6"/>